<feature type="transmembrane region" description="Helical" evidence="6">
    <location>
        <begin position="71"/>
        <end position="90"/>
    </location>
</feature>
<dbReference type="GO" id="GO:0043161">
    <property type="term" value="P:proteasome-mediated ubiquitin-dependent protein catabolic process"/>
    <property type="evidence" value="ECO:0000318"/>
    <property type="project" value="GO_Central"/>
</dbReference>
<reference evidence="7 8" key="1">
    <citation type="journal article" date="2011" name="Science">
        <title>The Selaginella genome identifies genetic changes associated with the evolution of vascular plants.</title>
        <authorList>
            <person name="Banks J.A."/>
            <person name="Nishiyama T."/>
            <person name="Hasebe M."/>
            <person name="Bowman J.L."/>
            <person name="Gribskov M."/>
            <person name="dePamphilis C."/>
            <person name="Albert V.A."/>
            <person name="Aono N."/>
            <person name="Aoyama T."/>
            <person name="Ambrose B.A."/>
            <person name="Ashton N.W."/>
            <person name="Axtell M.J."/>
            <person name="Barker E."/>
            <person name="Barker M.S."/>
            <person name="Bennetzen J.L."/>
            <person name="Bonawitz N.D."/>
            <person name="Chapple C."/>
            <person name="Cheng C."/>
            <person name="Correa L.G."/>
            <person name="Dacre M."/>
            <person name="DeBarry J."/>
            <person name="Dreyer I."/>
            <person name="Elias M."/>
            <person name="Engstrom E.M."/>
            <person name="Estelle M."/>
            <person name="Feng L."/>
            <person name="Finet C."/>
            <person name="Floyd S.K."/>
            <person name="Frommer W.B."/>
            <person name="Fujita T."/>
            <person name="Gramzow L."/>
            <person name="Gutensohn M."/>
            <person name="Harholt J."/>
            <person name="Hattori M."/>
            <person name="Heyl A."/>
            <person name="Hirai T."/>
            <person name="Hiwatashi Y."/>
            <person name="Ishikawa M."/>
            <person name="Iwata M."/>
            <person name="Karol K.G."/>
            <person name="Koehler B."/>
            <person name="Kolukisaoglu U."/>
            <person name="Kubo M."/>
            <person name="Kurata T."/>
            <person name="Lalonde S."/>
            <person name="Li K."/>
            <person name="Li Y."/>
            <person name="Litt A."/>
            <person name="Lyons E."/>
            <person name="Manning G."/>
            <person name="Maruyama T."/>
            <person name="Michael T.P."/>
            <person name="Mikami K."/>
            <person name="Miyazaki S."/>
            <person name="Morinaga S."/>
            <person name="Murata T."/>
            <person name="Mueller-Roeber B."/>
            <person name="Nelson D.R."/>
            <person name="Obara M."/>
            <person name="Oguri Y."/>
            <person name="Olmstead R.G."/>
            <person name="Onodera N."/>
            <person name="Petersen B.L."/>
            <person name="Pils B."/>
            <person name="Prigge M."/>
            <person name="Rensing S.A."/>
            <person name="Riano-Pachon D.M."/>
            <person name="Roberts A.W."/>
            <person name="Sato Y."/>
            <person name="Scheller H.V."/>
            <person name="Schulz B."/>
            <person name="Schulz C."/>
            <person name="Shakirov E.V."/>
            <person name="Shibagaki N."/>
            <person name="Shinohara N."/>
            <person name="Shippen D.E."/>
            <person name="Soerensen I."/>
            <person name="Sotooka R."/>
            <person name="Sugimoto N."/>
            <person name="Sugita M."/>
            <person name="Sumikawa N."/>
            <person name="Tanurdzic M."/>
            <person name="Theissen G."/>
            <person name="Ulvskov P."/>
            <person name="Wakazuki S."/>
            <person name="Weng J.K."/>
            <person name="Willats W.W."/>
            <person name="Wipf D."/>
            <person name="Wolf P.G."/>
            <person name="Yang L."/>
            <person name="Zimmer A.D."/>
            <person name="Zhu Q."/>
            <person name="Mitros T."/>
            <person name="Hellsten U."/>
            <person name="Loque D."/>
            <person name="Otillar R."/>
            <person name="Salamov A."/>
            <person name="Schmutz J."/>
            <person name="Shapiro H."/>
            <person name="Lindquist E."/>
            <person name="Lucas S."/>
            <person name="Rokhsar D."/>
            <person name="Grigoriev I.V."/>
        </authorList>
    </citation>
    <scope>NUCLEOTIDE SEQUENCE [LARGE SCALE GENOMIC DNA]</scope>
</reference>
<evidence type="ECO:0008006" key="9">
    <source>
        <dbReference type="Google" id="ProtNLM"/>
    </source>
</evidence>
<evidence type="ECO:0000256" key="4">
    <source>
        <dbReference type="ARBA" id="ARBA00022989"/>
    </source>
</evidence>
<feature type="transmembrane region" description="Helical" evidence="6">
    <location>
        <begin position="216"/>
        <end position="235"/>
    </location>
</feature>
<proteinExistence type="inferred from homology"/>
<dbReference type="eggNOG" id="ENOG502QRUT">
    <property type="taxonomic scope" value="Eukaryota"/>
</dbReference>
<evidence type="ECO:0000313" key="8">
    <source>
        <dbReference type="Proteomes" id="UP000001514"/>
    </source>
</evidence>
<dbReference type="PANTHER" id="PTHR14255:SF48">
    <property type="entry name" value="SULFITE EXPORTER TAUE_SAFE FAMILY PROTEIN 3-LIKE"/>
    <property type="match status" value="1"/>
</dbReference>
<dbReference type="OrthoDB" id="434519at2759"/>
<dbReference type="GO" id="GO:0016020">
    <property type="term" value="C:membrane"/>
    <property type="evidence" value="ECO:0007669"/>
    <property type="project" value="UniProtKB-SubCell"/>
</dbReference>
<dbReference type="HOGENOM" id="CLU_029011_0_0_1"/>
<name>D8T342_SELML</name>
<evidence type="ECO:0000256" key="3">
    <source>
        <dbReference type="ARBA" id="ARBA00022692"/>
    </source>
</evidence>
<comment type="similarity">
    <text evidence="2">Belongs to the 4-toluene sulfonate uptake permease (TSUP) (TC 2.A.102) family.</text>
</comment>
<evidence type="ECO:0000256" key="1">
    <source>
        <dbReference type="ARBA" id="ARBA00004141"/>
    </source>
</evidence>
<keyword evidence="3 6" id="KW-0812">Transmembrane</keyword>
<dbReference type="GO" id="GO:0031464">
    <property type="term" value="C:Cul4A-RING E3 ubiquitin ligase complex"/>
    <property type="evidence" value="ECO:0000318"/>
    <property type="project" value="GO_Central"/>
</dbReference>
<evidence type="ECO:0000256" key="6">
    <source>
        <dbReference type="SAM" id="Phobius"/>
    </source>
</evidence>
<feature type="transmembrane region" description="Helical" evidence="6">
    <location>
        <begin position="284"/>
        <end position="303"/>
    </location>
</feature>
<dbReference type="Pfam" id="PF01925">
    <property type="entry name" value="TauE"/>
    <property type="match status" value="1"/>
</dbReference>
<dbReference type="Gramene" id="EFJ09036">
    <property type="protein sequence ID" value="EFJ09036"/>
    <property type="gene ID" value="SELMODRAFT_184956"/>
</dbReference>
<dbReference type="PANTHER" id="PTHR14255">
    <property type="entry name" value="CEREBLON"/>
    <property type="match status" value="1"/>
</dbReference>
<evidence type="ECO:0000256" key="5">
    <source>
        <dbReference type="ARBA" id="ARBA00023136"/>
    </source>
</evidence>
<dbReference type="KEGG" id="smo:SELMODRAFT_184956"/>
<evidence type="ECO:0000256" key="2">
    <source>
        <dbReference type="ARBA" id="ARBA00009142"/>
    </source>
</evidence>
<dbReference type="OMA" id="TPIWLET"/>
<organism evidence="8">
    <name type="scientific">Selaginella moellendorffii</name>
    <name type="common">Spikemoss</name>
    <dbReference type="NCBI Taxonomy" id="88036"/>
    <lineage>
        <taxon>Eukaryota</taxon>
        <taxon>Viridiplantae</taxon>
        <taxon>Streptophyta</taxon>
        <taxon>Embryophyta</taxon>
        <taxon>Tracheophyta</taxon>
        <taxon>Lycopodiopsida</taxon>
        <taxon>Selaginellales</taxon>
        <taxon>Selaginellaceae</taxon>
        <taxon>Selaginella</taxon>
    </lineage>
</organism>
<keyword evidence="4 6" id="KW-1133">Transmembrane helix</keyword>
<dbReference type="EMBL" id="GL377667">
    <property type="protein sequence ID" value="EFJ09036.1"/>
    <property type="molecule type" value="Genomic_DNA"/>
</dbReference>
<keyword evidence="5 6" id="KW-0472">Membrane</keyword>
<keyword evidence="8" id="KW-1185">Reference proteome</keyword>
<feature type="transmembrane region" description="Helical" evidence="6">
    <location>
        <begin position="315"/>
        <end position="337"/>
    </location>
</feature>
<dbReference type="STRING" id="88036.D8T342"/>
<feature type="transmembrane region" description="Helical" evidence="6">
    <location>
        <begin position="255"/>
        <end position="277"/>
    </location>
</feature>
<accession>D8T342</accession>
<sequence length="356" mass="38381">MLVCGFDAKTAPALSKCMIFAQCASTVAYNLGLRSSQTNSSLIDYDLALLFQPMLLLGISVGVTFNVLFPNWLITLLLIVVSLAMASRAFSKGLETWKKETNEKRLILEGSLTPGPANFTTLDSLWTTVEWKKLSLLFAVWCLITGLQVLKAYTANCSTAFWIYNILQAPVTLAVTVTQALRMREHSSYKLRESLLDESSESSSASLKAAGRALDVFRYVFFGVLAGSIAGLLGVGGGATLGPIMLEFGVPPQTASATATLAMLFSSSLSVVEFYFLGRIKVSYALYFGAICIVSAFLSQKLVQKLLNLLGRTSVITFTLVFVIVVSVISLGGVGIVDSIQELKRGKYMGFGSLCA</sequence>
<gene>
    <name evidence="7" type="ORF">SELMODRAFT_184956</name>
</gene>
<protein>
    <recommendedName>
        <fullName evidence="9">Sulfite exporter TauE/SafE family protein</fullName>
    </recommendedName>
</protein>
<dbReference type="Proteomes" id="UP000001514">
    <property type="component" value="Unassembled WGS sequence"/>
</dbReference>
<feature type="transmembrane region" description="Helical" evidence="6">
    <location>
        <begin position="45"/>
        <end position="65"/>
    </location>
</feature>
<comment type="subcellular location">
    <subcellularLocation>
        <location evidence="1">Membrane</location>
        <topology evidence="1">Multi-pass membrane protein</topology>
    </subcellularLocation>
</comment>
<dbReference type="AlphaFoldDB" id="D8T342"/>
<feature type="transmembrane region" description="Helical" evidence="6">
    <location>
        <begin position="134"/>
        <end position="155"/>
    </location>
</feature>
<dbReference type="InterPro" id="IPR002781">
    <property type="entry name" value="TM_pro_TauE-like"/>
</dbReference>
<evidence type="ECO:0000313" key="7">
    <source>
        <dbReference type="EMBL" id="EFJ09036.1"/>
    </source>
</evidence>
<feature type="transmembrane region" description="Helical" evidence="6">
    <location>
        <begin position="161"/>
        <end position="181"/>
    </location>
</feature>
<dbReference type="InParanoid" id="D8T342"/>